<gene>
    <name evidence="2" type="ORF">NYP16_01585</name>
</gene>
<sequence length="182" mass="19728">MTDTAFSSPRQPFRPSILALSLLLAVTVPVAGAEAKGREFLGGFRDWDAFLDKTAKGEKSCYAITVPKETTPKNVKRGEIYVMVTQWPAAKVKNQISISAGYALKKDSNVLLTIDKTTYKLFVQDDRAWASDDKQDTEITAALKKGTTLSVKGVSARGTETTDSYSLAGFSSALNAITQACY</sequence>
<dbReference type="Pfam" id="PF06776">
    <property type="entry name" value="IalB"/>
    <property type="match status" value="1"/>
</dbReference>
<dbReference type="AlphaFoldDB" id="A0A9X3TV85"/>
<comment type="caution">
    <text evidence="2">The sequence shown here is derived from an EMBL/GenBank/DDBJ whole genome shotgun (WGS) entry which is preliminary data.</text>
</comment>
<accession>A0A9X3TV85</accession>
<feature type="signal peptide" evidence="1">
    <location>
        <begin position="1"/>
        <end position="33"/>
    </location>
</feature>
<dbReference type="InterPro" id="IPR038696">
    <property type="entry name" value="IalB_sf"/>
</dbReference>
<evidence type="ECO:0000313" key="2">
    <source>
        <dbReference type="EMBL" id="MDA5192651.1"/>
    </source>
</evidence>
<reference evidence="2" key="2">
    <citation type="journal article" date="2023" name="Syst. Appl. Microbiol.">
        <title>Govania unica gen. nov., sp. nov., a rare biosphere bacterium that represents a novel family in the class Alphaproteobacteria.</title>
        <authorList>
            <person name="Vandamme P."/>
            <person name="Peeters C."/>
            <person name="Hettiarachchi A."/>
            <person name="Cnockaert M."/>
            <person name="Carlier A."/>
        </authorList>
    </citation>
    <scope>NUCLEOTIDE SEQUENCE</scope>
    <source>
        <strain evidence="2">LMG 31809</strain>
    </source>
</reference>
<dbReference type="Proteomes" id="UP001141619">
    <property type="component" value="Unassembled WGS sequence"/>
</dbReference>
<proteinExistence type="predicted"/>
<dbReference type="Gene3D" id="2.60.40.1880">
    <property type="entry name" value="Invasion associated locus B (IalB) protein"/>
    <property type="match status" value="1"/>
</dbReference>
<protein>
    <submittedName>
        <fullName evidence="2">Invasion associated locus B family protein</fullName>
    </submittedName>
</protein>
<dbReference type="RefSeq" id="WP_274942355.1">
    <property type="nucleotide sequence ID" value="NZ_JANWOI010000001.1"/>
</dbReference>
<name>A0A9X3TV85_9PROT</name>
<evidence type="ECO:0000313" key="3">
    <source>
        <dbReference type="Proteomes" id="UP001141619"/>
    </source>
</evidence>
<dbReference type="EMBL" id="JANWOI010000001">
    <property type="protein sequence ID" value="MDA5192651.1"/>
    <property type="molecule type" value="Genomic_DNA"/>
</dbReference>
<keyword evidence="1" id="KW-0732">Signal</keyword>
<evidence type="ECO:0000256" key="1">
    <source>
        <dbReference type="SAM" id="SignalP"/>
    </source>
</evidence>
<dbReference type="InterPro" id="IPR010642">
    <property type="entry name" value="Invasion_prot_B"/>
</dbReference>
<reference evidence="2" key="1">
    <citation type="submission" date="2022-08" db="EMBL/GenBank/DDBJ databases">
        <authorList>
            <person name="Vandamme P."/>
            <person name="Hettiarachchi A."/>
            <person name="Peeters C."/>
            <person name="Cnockaert M."/>
            <person name="Carlier A."/>
        </authorList>
    </citation>
    <scope>NUCLEOTIDE SEQUENCE</scope>
    <source>
        <strain evidence="2">LMG 31809</strain>
    </source>
</reference>
<feature type="chain" id="PRO_5040786883" evidence="1">
    <location>
        <begin position="34"/>
        <end position="182"/>
    </location>
</feature>
<organism evidence="2 3">
    <name type="scientific">Govanella unica</name>
    <dbReference type="NCBI Taxonomy" id="2975056"/>
    <lineage>
        <taxon>Bacteria</taxon>
        <taxon>Pseudomonadati</taxon>
        <taxon>Pseudomonadota</taxon>
        <taxon>Alphaproteobacteria</taxon>
        <taxon>Emcibacterales</taxon>
        <taxon>Govanellaceae</taxon>
        <taxon>Govanella</taxon>
    </lineage>
</organism>
<keyword evidence="3" id="KW-1185">Reference proteome</keyword>